<proteinExistence type="predicted"/>
<dbReference type="EMBL" id="GBRH01159843">
    <property type="protein sequence ID" value="JAE38053.1"/>
    <property type="molecule type" value="Transcribed_RNA"/>
</dbReference>
<reference evidence="1" key="2">
    <citation type="journal article" date="2015" name="Data Brief">
        <title>Shoot transcriptome of the giant reed, Arundo donax.</title>
        <authorList>
            <person name="Barrero R.A."/>
            <person name="Guerrero F.D."/>
            <person name="Moolhuijzen P."/>
            <person name="Goolsby J.A."/>
            <person name="Tidwell J."/>
            <person name="Bellgard S.E."/>
            <person name="Bellgard M.I."/>
        </authorList>
    </citation>
    <scope>NUCLEOTIDE SEQUENCE</scope>
    <source>
        <tissue evidence="1">Shoot tissue taken approximately 20 cm above the soil surface</tissue>
    </source>
</reference>
<evidence type="ECO:0000313" key="1">
    <source>
        <dbReference type="EMBL" id="JAE38053.1"/>
    </source>
</evidence>
<organism evidence="1">
    <name type="scientific">Arundo donax</name>
    <name type="common">Giant reed</name>
    <name type="synonym">Donax arundinaceus</name>
    <dbReference type="NCBI Taxonomy" id="35708"/>
    <lineage>
        <taxon>Eukaryota</taxon>
        <taxon>Viridiplantae</taxon>
        <taxon>Streptophyta</taxon>
        <taxon>Embryophyta</taxon>
        <taxon>Tracheophyta</taxon>
        <taxon>Spermatophyta</taxon>
        <taxon>Magnoliopsida</taxon>
        <taxon>Liliopsida</taxon>
        <taxon>Poales</taxon>
        <taxon>Poaceae</taxon>
        <taxon>PACMAD clade</taxon>
        <taxon>Arundinoideae</taxon>
        <taxon>Arundineae</taxon>
        <taxon>Arundo</taxon>
    </lineage>
</organism>
<dbReference type="AlphaFoldDB" id="A0A0A9HYS9"/>
<protein>
    <submittedName>
        <fullName evidence="1">Uncharacterized protein</fullName>
    </submittedName>
</protein>
<sequence>MPNCRHLAVELSHGAVQLAKRLSFLHDSKVHRLVADLVTSAKVSPHQLRSSEALKRQ</sequence>
<accession>A0A0A9HYS9</accession>
<reference evidence="1" key="1">
    <citation type="submission" date="2014-09" db="EMBL/GenBank/DDBJ databases">
        <authorList>
            <person name="Magalhaes I.L.F."/>
            <person name="Oliveira U."/>
            <person name="Santos F.R."/>
            <person name="Vidigal T.H.D.A."/>
            <person name="Brescovit A.D."/>
            <person name="Santos A.J."/>
        </authorList>
    </citation>
    <scope>NUCLEOTIDE SEQUENCE</scope>
    <source>
        <tissue evidence="1">Shoot tissue taken approximately 20 cm above the soil surface</tissue>
    </source>
</reference>
<name>A0A0A9HYS9_ARUDO</name>